<protein>
    <submittedName>
        <fullName evidence="1">Uncharacterized protein</fullName>
    </submittedName>
</protein>
<evidence type="ECO:0000313" key="1">
    <source>
        <dbReference type="EMBL" id="KAI8538108.1"/>
    </source>
</evidence>
<gene>
    <name evidence="1" type="ORF">RHMOL_Rhmol09G0076700</name>
</gene>
<keyword evidence="2" id="KW-1185">Reference proteome</keyword>
<dbReference type="Proteomes" id="UP001062846">
    <property type="component" value="Chromosome 9"/>
</dbReference>
<sequence>MVFSKEETPIYGIKLSSVGPGRVTGQDVVHEPTHMDLAMKLHYLRAVYYFKSEAVEGLTTTRLKEPMFTWLNQFPLACGRFRRSEVGSGRPYIKCNDCGVRFIEAQCVKTLDEWMEMMEEGEYGGGSLHKLLVSNQVIGPDLPFSPLVLLQFTRFTCGGMSVGLSWAHVLGDAFSAADFINVLGRIMAGHQPAQPLKLAQLQTKIEGYGSPPEPSKDPLSVKRVGPVGDHWMVSNHCKMEAASFHLTATQVSQLQSKLCGQNSTGQIPVFESLCGVIWKTVAKVRNGPEPRTVTIVKNDPRGRKTGSLGNGQVISTVQADFSVMEANPKELAELVINQAVDERRTIKEVVERDRGLSDLIIYGANLTFVDLGEANLYGLELEGEKPAKVSYTIDGVGDEGVVLLLPGPKDGSEDGNGEKVVTLIMPEDQVMVLKVELKTEIATCTYM</sequence>
<comment type="caution">
    <text evidence="1">The sequence shown here is derived from an EMBL/GenBank/DDBJ whole genome shotgun (WGS) entry which is preliminary data.</text>
</comment>
<proteinExistence type="predicted"/>
<reference evidence="1" key="1">
    <citation type="submission" date="2022-02" db="EMBL/GenBank/DDBJ databases">
        <title>Plant Genome Project.</title>
        <authorList>
            <person name="Zhang R.-G."/>
        </authorList>
    </citation>
    <scope>NUCLEOTIDE SEQUENCE</scope>
    <source>
        <strain evidence="1">AT1</strain>
    </source>
</reference>
<name>A0ACC0MCT8_RHOML</name>
<evidence type="ECO:0000313" key="2">
    <source>
        <dbReference type="Proteomes" id="UP001062846"/>
    </source>
</evidence>
<accession>A0ACC0MCT8</accession>
<organism evidence="1 2">
    <name type="scientific">Rhododendron molle</name>
    <name type="common">Chinese azalea</name>
    <name type="synonym">Azalea mollis</name>
    <dbReference type="NCBI Taxonomy" id="49168"/>
    <lineage>
        <taxon>Eukaryota</taxon>
        <taxon>Viridiplantae</taxon>
        <taxon>Streptophyta</taxon>
        <taxon>Embryophyta</taxon>
        <taxon>Tracheophyta</taxon>
        <taxon>Spermatophyta</taxon>
        <taxon>Magnoliopsida</taxon>
        <taxon>eudicotyledons</taxon>
        <taxon>Gunneridae</taxon>
        <taxon>Pentapetalae</taxon>
        <taxon>asterids</taxon>
        <taxon>Ericales</taxon>
        <taxon>Ericaceae</taxon>
        <taxon>Ericoideae</taxon>
        <taxon>Rhodoreae</taxon>
        <taxon>Rhododendron</taxon>
    </lineage>
</organism>
<dbReference type="EMBL" id="CM046396">
    <property type="protein sequence ID" value="KAI8538108.1"/>
    <property type="molecule type" value="Genomic_DNA"/>
</dbReference>